<evidence type="ECO:0000256" key="1">
    <source>
        <dbReference type="SAM" id="MobiDB-lite"/>
    </source>
</evidence>
<dbReference type="AlphaFoldDB" id="A0A132MTQ6"/>
<dbReference type="EMBL" id="LAXD01000001">
    <property type="protein sequence ID" value="KWX01100.1"/>
    <property type="molecule type" value="Genomic_DNA"/>
</dbReference>
<keyword evidence="3" id="KW-1185">Reference proteome</keyword>
<comment type="caution">
    <text evidence="2">The sequence shown here is derived from an EMBL/GenBank/DDBJ whole genome shotgun (WGS) entry which is preliminary data.</text>
</comment>
<dbReference type="STRING" id="1469144.LI90_2128"/>
<dbReference type="PATRIC" id="fig|1469144.10.peg.2308"/>
<name>A0A132MTQ6_9ACTN</name>
<evidence type="ECO:0000313" key="2">
    <source>
        <dbReference type="EMBL" id="KWX01100.1"/>
    </source>
</evidence>
<protein>
    <submittedName>
        <fullName evidence="2">Uncharacterized protein</fullName>
    </submittedName>
</protein>
<accession>A0A132MTQ6</accession>
<dbReference type="Proteomes" id="UP000070188">
    <property type="component" value="Unassembled WGS sequence"/>
</dbReference>
<gene>
    <name evidence="2" type="ORF">LI90_2128</name>
</gene>
<evidence type="ECO:0000313" key="3">
    <source>
        <dbReference type="Proteomes" id="UP000070188"/>
    </source>
</evidence>
<feature type="region of interest" description="Disordered" evidence="1">
    <location>
        <begin position="25"/>
        <end position="46"/>
    </location>
</feature>
<proteinExistence type="predicted"/>
<organism evidence="2 3">
    <name type="scientific">Carbonactinospora thermoautotrophica</name>
    <dbReference type="NCBI Taxonomy" id="1469144"/>
    <lineage>
        <taxon>Bacteria</taxon>
        <taxon>Bacillati</taxon>
        <taxon>Actinomycetota</taxon>
        <taxon>Actinomycetes</taxon>
        <taxon>Kitasatosporales</taxon>
        <taxon>Carbonactinosporaceae</taxon>
        <taxon>Carbonactinospora</taxon>
    </lineage>
</organism>
<reference evidence="3" key="1">
    <citation type="submission" date="2015-04" db="EMBL/GenBank/DDBJ databases">
        <title>Physiological reanalysis, assessment of diazotrophy, and genome sequences of multiple isolates of Streptomyces thermoautotrophicus.</title>
        <authorList>
            <person name="MacKellar D.C."/>
            <person name="Lieber L."/>
            <person name="Norman J."/>
            <person name="Bolger A."/>
            <person name="Tobin C."/>
            <person name="Murray J.W."/>
            <person name="Chang R."/>
            <person name="Ford T."/>
            <person name="Nguyen P.Q."/>
            <person name="Woodward J."/>
            <person name="Permingeat H."/>
            <person name="Joshi N.S."/>
            <person name="Silver P.A."/>
            <person name="Usadel B."/>
            <person name="Rutherford A.W."/>
            <person name="Friesen M."/>
            <person name="Prell J."/>
        </authorList>
    </citation>
    <scope>NUCLEOTIDE SEQUENCE [LARGE SCALE GENOMIC DNA]</scope>
    <source>
        <strain evidence="3">H1</strain>
    </source>
</reference>
<sequence>MRVMAEDEATRIAEQHAQAVIKVIAPAQKPDPGGSGSAPCEGRGGEIAKDGRYYVQHIYQVPVSPDRQIATLERLRDHWRQAGYEIQRFRVFPDGKGGEVAARNAQDGYQISVETTDPPTAVSLAVYSPCLMPPGKVSG</sequence>